<dbReference type="Gene3D" id="2.60.40.3140">
    <property type="match status" value="1"/>
</dbReference>
<evidence type="ECO:0000313" key="3">
    <source>
        <dbReference type="EMBL" id="SDE98643.1"/>
    </source>
</evidence>
<dbReference type="Pfam" id="PF01841">
    <property type="entry name" value="Transglut_core"/>
    <property type="match status" value="1"/>
</dbReference>
<dbReference type="Proteomes" id="UP000199203">
    <property type="component" value="Unassembled WGS sequence"/>
</dbReference>
<dbReference type="STRING" id="454006.SAMN05421825_0768"/>
<gene>
    <name evidence="3" type="ORF">SAMN05421825_0768</name>
</gene>
<dbReference type="InterPro" id="IPR024618">
    <property type="entry name" value="DUF3857"/>
</dbReference>
<accession>A0A1G7HEA3</accession>
<evidence type="ECO:0000313" key="4">
    <source>
        <dbReference type="Proteomes" id="UP000199203"/>
    </source>
</evidence>
<dbReference type="Gene3D" id="3.10.620.30">
    <property type="match status" value="1"/>
</dbReference>
<dbReference type="Gene3D" id="2.60.120.1130">
    <property type="match status" value="1"/>
</dbReference>
<proteinExistence type="predicted"/>
<reference evidence="4" key="1">
    <citation type="submission" date="2016-10" db="EMBL/GenBank/DDBJ databases">
        <authorList>
            <person name="Varghese N."/>
            <person name="Submissions S."/>
        </authorList>
    </citation>
    <scope>NUCLEOTIDE SEQUENCE [LARGE SCALE GENOMIC DNA]</scope>
    <source>
        <strain evidence="4">DSM 19684</strain>
    </source>
</reference>
<dbReference type="InterPro" id="IPR038765">
    <property type="entry name" value="Papain-like_cys_pep_sf"/>
</dbReference>
<evidence type="ECO:0000259" key="1">
    <source>
        <dbReference type="Pfam" id="PF01841"/>
    </source>
</evidence>
<dbReference type="Pfam" id="PF12969">
    <property type="entry name" value="DUF3857"/>
    <property type="match status" value="1"/>
</dbReference>
<evidence type="ECO:0000259" key="2">
    <source>
        <dbReference type="Pfam" id="PF12969"/>
    </source>
</evidence>
<dbReference type="EMBL" id="FNBH01000001">
    <property type="protein sequence ID" value="SDE98643.1"/>
    <property type="molecule type" value="Genomic_DNA"/>
</dbReference>
<name>A0A1G7HEA3_9FLAO</name>
<keyword evidence="4" id="KW-1185">Reference proteome</keyword>
<dbReference type="AlphaFoldDB" id="A0A1G7HEA3"/>
<organism evidence="3 4">
    <name type="scientific">Epilithonimonas hungarica</name>
    <dbReference type="NCBI Taxonomy" id="454006"/>
    <lineage>
        <taxon>Bacteria</taxon>
        <taxon>Pseudomonadati</taxon>
        <taxon>Bacteroidota</taxon>
        <taxon>Flavobacteriia</taxon>
        <taxon>Flavobacteriales</taxon>
        <taxon>Weeksellaceae</taxon>
        <taxon>Chryseobacterium group</taxon>
        <taxon>Epilithonimonas</taxon>
    </lineage>
</organism>
<dbReference type="InterPro" id="IPR002931">
    <property type="entry name" value="Transglutaminase-like"/>
</dbReference>
<sequence>MFSQNYGITNIPAELLKNADVVYRNYEQKSVVNSVSQVDTHFTKVVTIMNKAGDDYAALKIPYDKTNKVSDIKVRTFDALGRLSKTYSKKDFSDYSATEGFELYTEARILYLKIISTTYPYTIELNYDEESSDTAFLNPFFTFYGYNVAIENSSYSFENKSGIKLRSNIKNTDYGKITLQGDDNNFSLSYNKIPAIVEEKYAPNPITLMPRAEFALDNFTLKGKRGDMSNWQNFGKWYNELLEPASKITPEIQQEVNSLNLKGTTEEKIKTIYQYMQNKTRYVFVALGIGGWQPMLAEDVRKKSYGDCKALTNYMRVLLKAAGIPSYYSVIYMDETPKLFDKDFPRMDGNHVILCVPTENGNIWLENTSQRIAYNHLSYRTTDRNVVMVKENTAEIVDTPKSITENNKEVLRIKANISADNNLDVTSRFSYSGGLYDMSMPILSLTPIEQKDALKHRYDNLQFSNIDIQNLVNDRDKAIINFDFNFKAANYSKSLGSDIYFRAIPFIDSDFYLEDSERKLPIEIPFGFTDDYEIEYTIPDNYKFAENPTPAKIDSEFGSFSMEFINQDKKLLVKRKFMLKKGVFPADKISDYIKFRKQANKIDHTKILITKI</sequence>
<protein>
    <submittedName>
        <fullName evidence="3">Transglutaminase-like superfamily protein</fullName>
    </submittedName>
</protein>
<dbReference type="SUPFAM" id="SSF54001">
    <property type="entry name" value="Cysteine proteinases"/>
    <property type="match status" value="1"/>
</dbReference>
<feature type="domain" description="DUF3857" evidence="2">
    <location>
        <begin position="38"/>
        <end position="196"/>
    </location>
</feature>
<feature type="domain" description="Transglutaminase-like" evidence="1">
    <location>
        <begin position="262"/>
        <end position="345"/>
    </location>
</feature>